<gene>
    <name evidence="1" type="ORF">DMP08_12080</name>
</gene>
<evidence type="ECO:0000313" key="1">
    <source>
        <dbReference type="EMBL" id="RNL38024.1"/>
    </source>
</evidence>
<reference evidence="2" key="1">
    <citation type="submission" date="2018-05" db="EMBL/GenBank/DDBJ databases">
        <title>Genome Sequencing of selected type strains of the family Eggerthellaceae.</title>
        <authorList>
            <person name="Danylec N."/>
            <person name="Stoll D.A."/>
            <person name="Doetsch A."/>
            <person name="Huch M."/>
        </authorList>
    </citation>
    <scope>NUCLEOTIDE SEQUENCE [LARGE SCALE GENOMIC DNA]</scope>
    <source>
        <strain evidence="2">DSM 16106</strain>
    </source>
</reference>
<protein>
    <submittedName>
        <fullName evidence="1">Uncharacterized protein</fullName>
    </submittedName>
</protein>
<dbReference type="AlphaFoldDB" id="A0A3N0ATN4"/>
<accession>A0A3N0ATN4</accession>
<proteinExistence type="predicted"/>
<sequence length="262" mass="29481">MKAEFESTVDSTLDNLESRRVAETYEIKHTKSTYLKQLLNHTRRIKRVSRIANSAPGDLLRIDGVSLSVVDNEQIFQMQVLRHDALKGMRVQGLDVNNIVSSMLEDYSYILATDFERENSDGTNGKERLAIKIPSESANEFESKYRIHDLLLGEVSLVGVYKGKVDGHILQQNTFTSLQTVSLDQTSNTTTRIIKSADYSIASTSSQRSDCKEPEVVHYLDLIAILQPVSFDKTSDISPECESVKNVHKGLFARIKEKLCHA</sequence>
<name>A0A3N0ATN4_9ACTN</name>
<comment type="caution">
    <text evidence="1">The sequence shown here is derived from an EMBL/GenBank/DDBJ whole genome shotgun (WGS) entry which is preliminary data.</text>
</comment>
<organism evidence="1 2">
    <name type="scientific">Paraeggerthella hongkongensis</name>
    <dbReference type="NCBI Taxonomy" id="230658"/>
    <lineage>
        <taxon>Bacteria</taxon>
        <taxon>Bacillati</taxon>
        <taxon>Actinomycetota</taxon>
        <taxon>Coriobacteriia</taxon>
        <taxon>Eggerthellales</taxon>
        <taxon>Eggerthellaceae</taxon>
        <taxon>Paraeggerthella</taxon>
    </lineage>
</organism>
<dbReference type="Proteomes" id="UP000278632">
    <property type="component" value="Unassembled WGS sequence"/>
</dbReference>
<keyword evidence="2" id="KW-1185">Reference proteome</keyword>
<dbReference type="EMBL" id="QICD01000043">
    <property type="protein sequence ID" value="RNL38024.1"/>
    <property type="molecule type" value="Genomic_DNA"/>
</dbReference>
<evidence type="ECO:0000313" key="2">
    <source>
        <dbReference type="Proteomes" id="UP000278632"/>
    </source>
</evidence>